<dbReference type="Pfam" id="PF04187">
    <property type="entry name" value="Cofac_haem_bdg"/>
    <property type="match status" value="1"/>
</dbReference>
<evidence type="ECO:0000313" key="5">
    <source>
        <dbReference type="Proteomes" id="UP000029714"/>
    </source>
</evidence>
<organism evidence="4 5">
    <name type="scientific">Helicobacter saguini</name>
    <dbReference type="NCBI Taxonomy" id="1548018"/>
    <lineage>
        <taxon>Bacteria</taxon>
        <taxon>Pseudomonadati</taxon>
        <taxon>Campylobacterota</taxon>
        <taxon>Epsilonproteobacteria</taxon>
        <taxon>Campylobacterales</taxon>
        <taxon>Helicobacteraceae</taxon>
        <taxon>Helicobacter</taxon>
    </lineage>
</organism>
<feature type="signal peptide" evidence="1">
    <location>
        <begin position="1"/>
        <end position="29"/>
    </location>
</feature>
<proteinExistence type="predicted"/>
<dbReference type="Proteomes" id="UP000029714">
    <property type="component" value="Unassembled WGS sequence"/>
</dbReference>
<reference evidence="4 5" key="2">
    <citation type="journal article" date="2016" name="Infect. Immun.">
        <title>Helicobacter saguini, a Novel Helicobacter Isolated from Cotton-Top Tamarins with Ulcerative Colitis, Has Proinflammatory Properties and Induces Typhlocolitis and Dysplasia in Gnotobiotic IL-10-/- Mice.</title>
        <authorList>
            <person name="Shen Z."/>
            <person name="Mannion A."/>
            <person name="Whary M.T."/>
            <person name="Muthupalani S."/>
            <person name="Sheh A."/>
            <person name="Feng Y."/>
            <person name="Gong G."/>
            <person name="Vandamme P."/>
            <person name="Holcombe H.R."/>
            <person name="Paster B.J."/>
            <person name="Fox J.G."/>
        </authorList>
    </citation>
    <scope>NUCLEOTIDE SEQUENCE [LARGE SCALE GENOMIC DNA]</scope>
    <source>
        <strain evidence="4 5">MIT 97-6194</strain>
    </source>
</reference>
<dbReference type="Proteomes" id="UP000477070">
    <property type="component" value="Unassembled WGS sequence"/>
</dbReference>
<evidence type="ECO:0000313" key="6">
    <source>
        <dbReference type="Proteomes" id="UP000477070"/>
    </source>
</evidence>
<dbReference type="EMBL" id="QBIU01000002">
    <property type="protein sequence ID" value="MWV70594.1"/>
    <property type="molecule type" value="Genomic_DNA"/>
</dbReference>
<dbReference type="RefSeq" id="WP_034571885.1">
    <property type="nucleotide sequence ID" value="NZ_JRMP02000005.1"/>
</dbReference>
<dbReference type="AlphaFoldDB" id="A0A347VPE8"/>
<evidence type="ECO:0000259" key="2">
    <source>
        <dbReference type="Pfam" id="PF04187"/>
    </source>
</evidence>
<keyword evidence="1" id="KW-0732">Signal</keyword>
<dbReference type="InterPro" id="IPR007314">
    <property type="entry name" value="Cofac_haem-bd_dom"/>
</dbReference>
<comment type="caution">
    <text evidence="4">The sequence shown here is derived from an EMBL/GenBank/DDBJ whole genome shotgun (WGS) entry which is preliminary data.</text>
</comment>
<reference evidence="3 6" key="4">
    <citation type="submission" date="2019-12" db="EMBL/GenBank/DDBJ databases">
        <title>Multi-Generational Helicobacter saguini Isolates.</title>
        <authorList>
            <person name="Mannion A."/>
            <person name="Shen Z."/>
            <person name="Fox J.G."/>
        </authorList>
    </citation>
    <scope>NUCLEOTIDE SEQUENCE [LARGE SCALE GENOMIC DNA]</scope>
    <source>
        <strain evidence="3">16-048</strain>
        <strain evidence="6">16-048 (F4)</strain>
    </source>
</reference>
<feature type="domain" description="Haem-binding uptake Tiki superfamily ChaN" evidence="2">
    <location>
        <begin position="66"/>
        <end position="237"/>
    </location>
</feature>
<evidence type="ECO:0000313" key="4">
    <source>
        <dbReference type="EMBL" id="TLD94756.1"/>
    </source>
</evidence>
<sequence length="339" mass="38595">MLLLILRNFFYSFCMIMIFAGCGSFSSVANNVSKDSKQALDSIKTKPFSITKNDKNSQEISYENFINEIAKYDIVVIGEQHDSLNQHIAQAKIIESLQQKRHINVVYEMISTEKQGVLNAAKKNKNLPKNKLKNAIEWDKKWDYDMYKYPLEATFYSDAGLFGGNLSRDEINMFFAQNIAPISGKVSNTQSVKERLKELIAKAHDTDINDPKNSEMLDILVEIQQYKDRRMADVLVHVSGSDFAEYLQNNKVIESSSLDKKDSKNNNIESSEVTQDSMLMSNPESVLLAGQYHAFKTLGVPLHIIDFNKNKKVVVVILSTKGDKVAKKEYDYLINFDTK</sequence>
<reference evidence="4 5" key="1">
    <citation type="journal article" date="2014" name="Genome Announc.">
        <title>Draft genome sequences of eight enterohepatic helicobacter species isolated from both laboratory and wild rodents.</title>
        <authorList>
            <person name="Sheh A."/>
            <person name="Shen Z."/>
            <person name="Fox J.G."/>
        </authorList>
    </citation>
    <scope>NUCLEOTIDE SEQUENCE [LARGE SCALE GENOMIC DNA]</scope>
    <source>
        <strain evidence="4 5">MIT 97-6194</strain>
    </source>
</reference>
<gene>
    <name evidence="3" type="ORF">DCO61_11525</name>
    <name evidence="4" type="ORF">LS64_004375</name>
</gene>
<protein>
    <recommendedName>
        <fullName evidence="2">Haem-binding uptake Tiki superfamily ChaN domain-containing protein</fullName>
    </recommendedName>
</protein>
<dbReference type="OrthoDB" id="5360198at2"/>
<dbReference type="Gene3D" id="1.10.8.760">
    <property type="entry name" value="Haem-binding uptake, Tiki superfamily, ChaN, domain 2"/>
    <property type="match status" value="1"/>
</dbReference>
<evidence type="ECO:0000313" key="3">
    <source>
        <dbReference type="EMBL" id="MWV70594.1"/>
    </source>
</evidence>
<dbReference type="STRING" id="1548018.LS64_07275"/>
<dbReference type="Gene3D" id="3.40.50.11550">
    <property type="match status" value="2"/>
</dbReference>
<dbReference type="PROSITE" id="PS51257">
    <property type="entry name" value="PROKAR_LIPOPROTEIN"/>
    <property type="match status" value="1"/>
</dbReference>
<keyword evidence="5" id="KW-1185">Reference proteome</keyword>
<evidence type="ECO:0000256" key="1">
    <source>
        <dbReference type="SAM" id="SignalP"/>
    </source>
</evidence>
<reference evidence="4" key="3">
    <citation type="submission" date="2018-04" db="EMBL/GenBank/DDBJ databases">
        <authorList>
            <person name="Sheh A."/>
            <person name="Shen Z."/>
            <person name="Mannion A.J."/>
            <person name="Fox J.G."/>
        </authorList>
    </citation>
    <scope>NUCLEOTIDE SEQUENCE</scope>
    <source>
        <strain evidence="4">MIT 97-6194</strain>
    </source>
</reference>
<dbReference type="EMBL" id="JRMP02000005">
    <property type="protein sequence ID" value="TLD94756.1"/>
    <property type="molecule type" value="Genomic_DNA"/>
</dbReference>
<dbReference type="SUPFAM" id="SSF159501">
    <property type="entry name" value="EreA/ChaN-like"/>
    <property type="match status" value="2"/>
</dbReference>
<name>A0A347VPE8_9HELI</name>
<feature type="chain" id="PRO_5033345632" description="Haem-binding uptake Tiki superfamily ChaN domain-containing protein" evidence="1">
    <location>
        <begin position="30"/>
        <end position="339"/>
    </location>
</feature>
<dbReference type="PIRSF" id="PIRSF020419">
    <property type="entry name" value="Fe_uptake_reg_CjrA_prd"/>
    <property type="match status" value="1"/>
</dbReference>
<accession>A0A347VPE8</accession>
<dbReference type="InterPro" id="IPR016773">
    <property type="entry name" value="Fe3_uptake_reg_CjrA_prd"/>
</dbReference>